<name>A0AB39YMA5_9MICC</name>
<dbReference type="InterPro" id="IPR000887">
    <property type="entry name" value="Aldlse_KDPG_KHG"/>
</dbReference>
<sequence length="187" mass="19331">MARRLGNQTLQSLMSLSQTPRDVVFEITMDSETAVADITKLRNAGATVGAGTVLDKEQAAAALDAGAEFLVSPYLDEDLVGWASAQGIPVSPGALTPTEIVRAWNAGAAAVKVFPASVAGPQLIRELRGPLGHIPLMPTGGMTAENVRGFIDAGAVAAGVGGWLTGAPPHEIPVRWEALKKAVARSQ</sequence>
<evidence type="ECO:0000313" key="6">
    <source>
        <dbReference type="EMBL" id="XDV71300.1"/>
    </source>
</evidence>
<dbReference type="CDD" id="cd00452">
    <property type="entry name" value="KDPG_aldolase"/>
    <property type="match status" value="1"/>
</dbReference>
<protein>
    <submittedName>
        <fullName evidence="6">Bifunctional 4-hydroxy-2-oxoglutarate aldolase/2-dehydro-3-deoxy-phosphogluconate aldolase</fullName>
    </submittedName>
</protein>
<dbReference type="RefSeq" id="WP_280624602.1">
    <property type="nucleotide sequence ID" value="NZ_CP165735.1"/>
</dbReference>
<evidence type="ECO:0000256" key="1">
    <source>
        <dbReference type="ARBA" id="ARBA00004761"/>
    </source>
</evidence>
<keyword evidence="4" id="KW-0456">Lyase</keyword>
<dbReference type="InterPro" id="IPR013785">
    <property type="entry name" value="Aldolase_TIM"/>
</dbReference>
<evidence type="ECO:0000256" key="5">
    <source>
        <dbReference type="ARBA" id="ARBA00023277"/>
    </source>
</evidence>
<dbReference type="EMBL" id="CP165735">
    <property type="protein sequence ID" value="XDV71300.1"/>
    <property type="molecule type" value="Genomic_DNA"/>
</dbReference>
<keyword evidence="5" id="KW-0119">Carbohydrate metabolism</keyword>
<dbReference type="Pfam" id="PF01081">
    <property type="entry name" value="Aldolase"/>
    <property type="match status" value="1"/>
</dbReference>
<dbReference type="AlphaFoldDB" id="A0AB39YMA5"/>
<proteinExistence type="inferred from homology"/>
<dbReference type="SUPFAM" id="SSF51569">
    <property type="entry name" value="Aldolase"/>
    <property type="match status" value="1"/>
</dbReference>
<reference evidence="6" key="1">
    <citation type="submission" date="2024-07" db="EMBL/GenBank/DDBJ databases">
        <authorList>
            <person name="Li J."/>
            <person name="Wei H."/>
            <person name="Ma J."/>
        </authorList>
    </citation>
    <scope>NUCLEOTIDE SEQUENCE</scope>
    <source>
        <strain evidence="6">AMU7</strain>
    </source>
</reference>
<comment type="similarity">
    <text evidence="2">Belongs to the KHG/KDPG aldolase family.</text>
</comment>
<comment type="pathway">
    <text evidence="1">Carbohydrate acid metabolism.</text>
</comment>
<organism evidence="6">
    <name type="scientific">Paenarthrobacter sp. AMU7</name>
    <dbReference type="NCBI Taxonomy" id="3162492"/>
    <lineage>
        <taxon>Bacteria</taxon>
        <taxon>Bacillati</taxon>
        <taxon>Actinomycetota</taxon>
        <taxon>Actinomycetes</taxon>
        <taxon>Micrococcales</taxon>
        <taxon>Micrococcaceae</taxon>
        <taxon>Paenarthrobacter</taxon>
    </lineage>
</organism>
<dbReference type="PANTHER" id="PTHR30246">
    <property type="entry name" value="2-KETO-3-DEOXY-6-PHOSPHOGLUCONATE ALDOLASE"/>
    <property type="match status" value="1"/>
</dbReference>
<comment type="subunit">
    <text evidence="3">Homotrimer.</text>
</comment>
<dbReference type="PANTHER" id="PTHR30246:SF1">
    <property type="entry name" value="2-DEHYDRO-3-DEOXY-6-PHOSPHOGALACTONATE ALDOLASE-RELATED"/>
    <property type="match status" value="1"/>
</dbReference>
<dbReference type="Gene3D" id="3.20.20.70">
    <property type="entry name" value="Aldolase class I"/>
    <property type="match status" value="1"/>
</dbReference>
<evidence type="ECO:0000256" key="2">
    <source>
        <dbReference type="ARBA" id="ARBA00006906"/>
    </source>
</evidence>
<evidence type="ECO:0000256" key="4">
    <source>
        <dbReference type="ARBA" id="ARBA00023239"/>
    </source>
</evidence>
<evidence type="ECO:0000256" key="3">
    <source>
        <dbReference type="ARBA" id="ARBA00011233"/>
    </source>
</evidence>
<dbReference type="GO" id="GO:0016829">
    <property type="term" value="F:lyase activity"/>
    <property type="evidence" value="ECO:0007669"/>
    <property type="project" value="UniProtKB-KW"/>
</dbReference>
<accession>A0AB39YMA5</accession>
<gene>
    <name evidence="6" type="ORF">ABQM86_20455</name>
</gene>